<organism evidence="3 4">
    <name type="scientific">Galemys pyrenaicus</name>
    <name type="common">Iberian desman</name>
    <name type="synonym">Pyrenean desman</name>
    <dbReference type="NCBI Taxonomy" id="202257"/>
    <lineage>
        <taxon>Eukaryota</taxon>
        <taxon>Metazoa</taxon>
        <taxon>Chordata</taxon>
        <taxon>Craniata</taxon>
        <taxon>Vertebrata</taxon>
        <taxon>Euteleostomi</taxon>
        <taxon>Mammalia</taxon>
        <taxon>Eutheria</taxon>
        <taxon>Laurasiatheria</taxon>
        <taxon>Eulipotyphla</taxon>
        <taxon>Talpidae</taxon>
        <taxon>Galemys</taxon>
    </lineage>
</organism>
<keyword evidence="4" id="KW-1185">Reference proteome</keyword>
<dbReference type="GO" id="GO:0035371">
    <property type="term" value="C:microtubule plus-end"/>
    <property type="evidence" value="ECO:0007669"/>
    <property type="project" value="TreeGrafter"/>
</dbReference>
<dbReference type="InterPro" id="IPR032769">
    <property type="entry name" value="NCKAP5_C"/>
</dbReference>
<dbReference type="PANTHER" id="PTHR21740">
    <property type="entry name" value="NCK-ASSOCIATED PROTEIN 5"/>
    <property type="match status" value="1"/>
</dbReference>
<feature type="region of interest" description="Disordered" evidence="1">
    <location>
        <begin position="1"/>
        <end position="119"/>
    </location>
</feature>
<protein>
    <submittedName>
        <fullName evidence="3">Nck-associated protein 5</fullName>
    </submittedName>
</protein>
<proteinExistence type="predicted"/>
<name>A0A8J6A5R5_GALPY</name>
<evidence type="ECO:0000313" key="4">
    <source>
        <dbReference type="Proteomes" id="UP000700334"/>
    </source>
</evidence>
<dbReference type="GO" id="GO:0001578">
    <property type="term" value="P:microtubule bundle formation"/>
    <property type="evidence" value="ECO:0007669"/>
    <property type="project" value="TreeGrafter"/>
</dbReference>
<dbReference type="AlphaFoldDB" id="A0A8J6A5R5"/>
<comment type="caution">
    <text evidence="3">The sequence shown here is derived from an EMBL/GenBank/DDBJ whole genome shotgun (WGS) entry which is preliminary data.</text>
</comment>
<feature type="compositionally biased region" description="Polar residues" evidence="1">
    <location>
        <begin position="40"/>
        <end position="56"/>
    </location>
</feature>
<feature type="domain" description="Nck-associated protein 5 C-terminal" evidence="2">
    <location>
        <begin position="1"/>
        <end position="62"/>
    </location>
</feature>
<dbReference type="PANTHER" id="PTHR21740:SF0">
    <property type="entry name" value="NCK-ASSOCIATED PROTEIN 5"/>
    <property type="match status" value="1"/>
</dbReference>
<evidence type="ECO:0000256" key="1">
    <source>
        <dbReference type="SAM" id="MobiDB-lite"/>
    </source>
</evidence>
<gene>
    <name evidence="3" type="ORF">J0S82_017161</name>
</gene>
<accession>A0A8J6A5R5</accession>
<dbReference type="InterPro" id="IPR026163">
    <property type="entry name" value="Nckap5l"/>
</dbReference>
<dbReference type="Proteomes" id="UP000700334">
    <property type="component" value="Unassembled WGS sequence"/>
</dbReference>
<sequence>MRTLDSGIGTFPLPDSGNRSAGRYLCQPDSPEDPEPILSLQPTPCTASSIRTQTLQREVPSSADSPGAADNTIVHSTSDPVMMARGMRPLQSRLPKPASSGKITSPKQNGAEPRPQTCSSFEYADNTMASKPLPGWEDEDTTAETQVRVRPAGALVLLVKSELLKHFRRFNFQSNSLLLQWIKKKP</sequence>
<evidence type="ECO:0000259" key="2">
    <source>
        <dbReference type="Pfam" id="PF15246"/>
    </source>
</evidence>
<dbReference type="OrthoDB" id="8930856at2759"/>
<dbReference type="GO" id="GO:0007019">
    <property type="term" value="P:microtubule depolymerization"/>
    <property type="evidence" value="ECO:0007669"/>
    <property type="project" value="TreeGrafter"/>
</dbReference>
<dbReference type="EMBL" id="JAGFMF010011704">
    <property type="protein sequence ID" value="KAG8515606.1"/>
    <property type="molecule type" value="Genomic_DNA"/>
</dbReference>
<dbReference type="Pfam" id="PF15246">
    <property type="entry name" value="NCKAP5"/>
    <property type="match status" value="1"/>
</dbReference>
<reference evidence="3" key="1">
    <citation type="journal article" date="2021" name="Evol. Appl.">
        <title>The genome of the Pyrenean desman and the effects of bottlenecks and inbreeding on the genomic landscape of an endangered species.</title>
        <authorList>
            <person name="Escoda L."/>
            <person name="Castresana J."/>
        </authorList>
    </citation>
    <scope>NUCLEOTIDE SEQUENCE</scope>
    <source>
        <strain evidence="3">IBE-C5619</strain>
    </source>
</reference>
<evidence type="ECO:0000313" key="3">
    <source>
        <dbReference type="EMBL" id="KAG8515606.1"/>
    </source>
</evidence>